<evidence type="ECO:0000313" key="2">
    <source>
        <dbReference type="Proteomes" id="UP001197974"/>
    </source>
</evidence>
<protein>
    <submittedName>
        <fullName evidence="1">DUF2521 family protein</fullName>
    </submittedName>
</protein>
<organism evidence="1 2">
    <name type="scientific">Bacillus carboniphilus</name>
    <dbReference type="NCBI Taxonomy" id="86663"/>
    <lineage>
        <taxon>Bacteria</taxon>
        <taxon>Bacillati</taxon>
        <taxon>Bacillota</taxon>
        <taxon>Bacilli</taxon>
        <taxon>Bacillales</taxon>
        <taxon>Bacillaceae</taxon>
        <taxon>Bacillus</taxon>
    </lineage>
</organism>
<dbReference type="RefSeq" id="WP_226541809.1">
    <property type="nucleotide sequence ID" value="NZ_CP129013.1"/>
</dbReference>
<sequence length="147" mass="17104">MDVIINFNDKRLEHEGYIERKILKFISIHTLHKNISLSFAMFFHNNCIDSSIVQDGCVESGIDAFVLGVKCSRLSLFEDPVDVMEKRSKRDVVNLINSLHHFLLTWGLAKEIEGIEESLLFACQEYIQNAWLYGFDLGRKKRKLRQL</sequence>
<reference evidence="1 2" key="1">
    <citation type="submission" date="2023-06" db="EMBL/GenBank/DDBJ databases">
        <title>Five Gram-positive bacteria isolated from mangrove sediments in Shenzhen, Guangdong, China.</title>
        <authorList>
            <person name="Yu S."/>
            <person name="Zheng W."/>
            <person name="Huang Y."/>
        </authorList>
    </citation>
    <scope>NUCLEOTIDE SEQUENCE [LARGE SCALE GENOMIC DNA]</scope>
    <source>
        <strain evidence="1 2">SaN35-3</strain>
    </source>
</reference>
<gene>
    <name evidence="1" type="ORF">LC087_14660</name>
</gene>
<accession>A0ABY9JUN9</accession>
<evidence type="ECO:0000313" key="1">
    <source>
        <dbReference type="EMBL" id="WLR42018.1"/>
    </source>
</evidence>
<dbReference type="Pfam" id="PF10730">
    <property type="entry name" value="DUF2521"/>
    <property type="match status" value="1"/>
</dbReference>
<dbReference type="EMBL" id="CP129013">
    <property type="protein sequence ID" value="WLR42018.1"/>
    <property type="molecule type" value="Genomic_DNA"/>
</dbReference>
<name>A0ABY9JUN9_9BACI</name>
<dbReference type="Proteomes" id="UP001197974">
    <property type="component" value="Chromosome"/>
</dbReference>
<keyword evidence="2" id="KW-1185">Reference proteome</keyword>
<dbReference type="InterPro" id="IPR019667">
    <property type="entry name" value="Uncharacterised_YbaK"/>
</dbReference>
<proteinExistence type="predicted"/>